<dbReference type="PANTHER" id="PTHR15959:SF0">
    <property type="entry name" value="SYNTAXIN-18"/>
    <property type="match status" value="1"/>
</dbReference>
<dbReference type="Gene3D" id="1.20.5.110">
    <property type="match status" value="1"/>
</dbReference>
<comment type="subcellular location">
    <subcellularLocation>
        <location evidence="1">Membrane</location>
        <topology evidence="1">Single-pass type IV membrane protein</topology>
    </subcellularLocation>
</comment>
<dbReference type="RefSeq" id="XP_013754415.1">
    <property type="nucleotide sequence ID" value="XM_013898961.1"/>
</dbReference>
<feature type="domain" description="T-SNARE coiled-coil homology" evidence="10">
    <location>
        <begin position="228"/>
        <end position="282"/>
    </location>
</feature>
<gene>
    <name evidence="11" type="ORF">AMSG_08875</name>
</gene>
<keyword evidence="8 9" id="KW-0472">Membrane</keyword>
<accession>A0A0L0DM76</accession>
<keyword evidence="4 9" id="KW-0812">Transmembrane</keyword>
<dbReference type="PROSITE" id="PS50192">
    <property type="entry name" value="T_SNARE"/>
    <property type="match status" value="1"/>
</dbReference>
<keyword evidence="7" id="KW-0175">Coiled coil</keyword>
<keyword evidence="5" id="KW-0653">Protein transport</keyword>
<dbReference type="GO" id="GO:0005783">
    <property type="term" value="C:endoplasmic reticulum"/>
    <property type="evidence" value="ECO:0007669"/>
    <property type="project" value="TreeGrafter"/>
</dbReference>
<dbReference type="GO" id="GO:0015031">
    <property type="term" value="P:protein transport"/>
    <property type="evidence" value="ECO:0007669"/>
    <property type="project" value="UniProtKB-KW"/>
</dbReference>
<dbReference type="GO" id="GO:0031201">
    <property type="term" value="C:SNARE complex"/>
    <property type="evidence" value="ECO:0007669"/>
    <property type="project" value="TreeGrafter"/>
</dbReference>
<dbReference type="eggNOG" id="KOG3894">
    <property type="taxonomic scope" value="Eukaryota"/>
</dbReference>
<sequence>MGGVDRLEAFRAAARAQAREEGRAVGETMMRKARRARSGFSDATLAMYGTLVEMESGMEALREGAPTTEAEKDGVDKALETALHTLCAELDALAGRISSPKAEAAVPPALRAFHLSVLRALNGKMLEVDEELKALRAARAGAAAQKARLQLDVATLACGARGAGSGTGAGASAYDPLMGAEPLEIAAESFFATDAVGASVAASTSPALAAQLAVENRALADEVATMVDQVREAERKMVHIHELHSVMASRLSEQAELIDALLHNASVSVANMETGNTELRKYRESSVSYRIYMLAFLIGASFTVLFLHWYVD</sequence>
<feature type="transmembrane region" description="Helical" evidence="9">
    <location>
        <begin position="291"/>
        <end position="311"/>
    </location>
</feature>
<dbReference type="EMBL" id="GL349481">
    <property type="protein sequence ID" value="KNC53370.1"/>
    <property type="molecule type" value="Genomic_DNA"/>
</dbReference>
<dbReference type="Proteomes" id="UP000054408">
    <property type="component" value="Unassembled WGS sequence"/>
</dbReference>
<dbReference type="PANTHER" id="PTHR15959">
    <property type="entry name" value="SYNTAXIN-18"/>
    <property type="match status" value="1"/>
</dbReference>
<evidence type="ECO:0000256" key="7">
    <source>
        <dbReference type="ARBA" id="ARBA00023054"/>
    </source>
</evidence>
<evidence type="ECO:0000256" key="3">
    <source>
        <dbReference type="ARBA" id="ARBA00022448"/>
    </source>
</evidence>
<evidence type="ECO:0000313" key="11">
    <source>
        <dbReference type="EMBL" id="KNC53370.1"/>
    </source>
</evidence>
<protein>
    <recommendedName>
        <fullName evidence="10">t-SNARE coiled-coil homology domain-containing protein</fullName>
    </recommendedName>
</protein>
<evidence type="ECO:0000259" key="10">
    <source>
        <dbReference type="PROSITE" id="PS50192"/>
    </source>
</evidence>
<dbReference type="SUPFAM" id="SSF58038">
    <property type="entry name" value="SNARE fusion complex"/>
    <property type="match status" value="1"/>
</dbReference>
<dbReference type="GeneID" id="25567462"/>
<reference evidence="11 12" key="1">
    <citation type="submission" date="2010-05" db="EMBL/GenBank/DDBJ databases">
        <title>The Genome Sequence of Thecamonas trahens ATCC 50062.</title>
        <authorList>
            <consortium name="The Broad Institute Genome Sequencing Platform"/>
            <person name="Russ C."/>
            <person name="Cuomo C."/>
            <person name="Shea T."/>
            <person name="Young S.K."/>
            <person name="Zeng Q."/>
            <person name="Koehrsen M."/>
            <person name="Haas B."/>
            <person name="Borodovsky M."/>
            <person name="Guigo R."/>
            <person name="Alvarado L."/>
            <person name="Berlin A."/>
            <person name="Bochicchio J."/>
            <person name="Borenstein D."/>
            <person name="Chapman S."/>
            <person name="Chen Z."/>
            <person name="Freedman E."/>
            <person name="Gellesch M."/>
            <person name="Goldberg J."/>
            <person name="Griggs A."/>
            <person name="Gujja S."/>
            <person name="Heilman E."/>
            <person name="Heiman D."/>
            <person name="Hepburn T."/>
            <person name="Howarth C."/>
            <person name="Jen D."/>
            <person name="Larson L."/>
            <person name="Mehta T."/>
            <person name="Park D."/>
            <person name="Pearson M."/>
            <person name="Roberts A."/>
            <person name="Saif S."/>
            <person name="Shenoy N."/>
            <person name="Sisk P."/>
            <person name="Stolte C."/>
            <person name="Sykes S."/>
            <person name="Thomson T."/>
            <person name="Walk T."/>
            <person name="White J."/>
            <person name="Yandava C."/>
            <person name="Burger G."/>
            <person name="Gray M.W."/>
            <person name="Holland P.W.H."/>
            <person name="King N."/>
            <person name="Lang F.B.F."/>
            <person name="Roger A.J."/>
            <person name="Ruiz-Trillo I."/>
            <person name="Lander E."/>
            <person name="Nusbaum C."/>
        </authorList>
    </citation>
    <scope>NUCLEOTIDE SEQUENCE [LARGE SCALE GENOMIC DNA]</scope>
    <source>
        <strain evidence="11 12">ATCC 50062</strain>
    </source>
</reference>
<organism evidence="11 12">
    <name type="scientific">Thecamonas trahens ATCC 50062</name>
    <dbReference type="NCBI Taxonomy" id="461836"/>
    <lineage>
        <taxon>Eukaryota</taxon>
        <taxon>Apusozoa</taxon>
        <taxon>Apusomonadida</taxon>
        <taxon>Apusomonadidae</taxon>
        <taxon>Thecamonas</taxon>
    </lineage>
</organism>
<evidence type="ECO:0000256" key="6">
    <source>
        <dbReference type="ARBA" id="ARBA00022989"/>
    </source>
</evidence>
<evidence type="ECO:0000256" key="5">
    <source>
        <dbReference type="ARBA" id="ARBA00022927"/>
    </source>
</evidence>
<dbReference type="InterPro" id="IPR000727">
    <property type="entry name" value="T_SNARE_dom"/>
</dbReference>
<dbReference type="GO" id="GO:0006890">
    <property type="term" value="P:retrograde vesicle-mediated transport, Golgi to endoplasmic reticulum"/>
    <property type="evidence" value="ECO:0007669"/>
    <property type="project" value="TreeGrafter"/>
</dbReference>
<proteinExistence type="inferred from homology"/>
<comment type="similarity">
    <text evidence="2">Belongs to the syntaxin family.</text>
</comment>
<keyword evidence="3" id="KW-0813">Transport</keyword>
<evidence type="ECO:0000256" key="9">
    <source>
        <dbReference type="SAM" id="Phobius"/>
    </source>
</evidence>
<dbReference type="AlphaFoldDB" id="A0A0L0DM76"/>
<dbReference type="STRING" id="461836.A0A0L0DM76"/>
<keyword evidence="6 9" id="KW-1133">Transmembrane helix</keyword>
<name>A0A0L0DM76_THETB</name>
<keyword evidence="12" id="KW-1185">Reference proteome</keyword>
<dbReference type="OMA" id="FVFQCRE"/>
<evidence type="ECO:0000256" key="2">
    <source>
        <dbReference type="ARBA" id="ARBA00009063"/>
    </source>
</evidence>
<evidence type="ECO:0000256" key="4">
    <source>
        <dbReference type="ARBA" id="ARBA00022692"/>
    </source>
</evidence>
<evidence type="ECO:0000256" key="8">
    <source>
        <dbReference type="ARBA" id="ARBA00023136"/>
    </source>
</evidence>
<dbReference type="OrthoDB" id="342981at2759"/>
<evidence type="ECO:0000313" key="12">
    <source>
        <dbReference type="Proteomes" id="UP000054408"/>
    </source>
</evidence>
<evidence type="ECO:0000256" key="1">
    <source>
        <dbReference type="ARBA" id="ARBA00004211"/>
    </source>
</evidence>